<dbReference type="AlphaFoldDB" id="A0AAD8WI67"/>
<evidence type="ECO:0000313" key="2">
    <source>
        <dbReference type="EMBL" id="KAK1663577.1"/>
    </source>
</evidence>
<feature type="domain" description="Reverse transcriptase" evidence="1">
    <location>
        <begin position="138"/>
        <end position="398"/>
    </location>
</feature>
<comment type="caution">
    <text evidence="2">The sequence shown here is derived from an EMBL/GenBank/DDBJ whole genome shotgun (WGS) entry which is preliminary data.</text>
</comment>
<dbReference type="Pfam" id="PF00078">
    <property type="entry name" value="RVT_1"/>
    <property type="match status" value="1"/>
</dbReference>
<dbReference type="CDD" id="cd06222">
    <property type="entry name" value="RNase_H_like"/>
    <property type="match status" value="1"/>
</dbReference>
<dbReference type="Pfam" id="PF13456">
    <property type="entry name" value="RVT_3"/>
    <property type="match status" value="1"/>
</dbReference>
<dbReference type="InterPro" id="IPR052343">
    <property type="entry name" value="Retrotransposon-Effector_Assoc"/>
</dbReference>
<dbReference type="InterPro" id="IPR002156">
    <property type="entry name" value="RNaseH_domain"/>
</dbReference>
<dbReference type="Proteomes" id="UP001231189">
    <property type="component" value="Unassembled WGS sequence"/>
</dbReference>
<dbReference type="EMBL" id="JAUUTY010000003">
    <property type="protein sequence ID" value="KAK1663577.1"/>
    <property type="molecule type" value="Genomic_DNA"/>
</dbReference>
<dbReference type="SUPFAM" id="SSF53098">
    <property type="entry name" value="Ribonuclease H-like"/>
    <property type="match status" value="1"/>
</dbReference>
<organism evidence="2 3">
    <name type="scientific">Lolium multiflorum</name>
    <name type="common">Italian ryegrass</name>
    <name type="synonym">Lolium perenne subsp. multiflorum</name>
    <dbReference type="NCBI Taxonomy" id="4521"/>
    <lineage>
        <taxon>Eukaryota</taxon>
        <taxon>Viridiplantae</taxon>
        <taxon>Streptophyta</taxon>
        <taxon>Embryophyta</taxon>
        <taxon>Tracheophyta</taxon>
        <taxon>Spermatophyta</taxon>
        <taxon>Magnoliopsida</taxon>
        <taxon>Liliopsida</taxon>
        <taxon>Poales</taxon>
        <taxon>Poaceae</taxon>
        <taxon>BOP clade</taxon>
        <taxon>Pooideae</taxon>
        <taxon>Poodae</taxon>
        <taxon>Poeae</taxon>
        <taxon>Poeae Chloroplast Group 2 (Poeae type)</taxon>
        <taxon>Loliodinae</taxon>
        <taxon>Loliinae</taxon>
        <taxon>Lolium</taxon>
    </lineage>
</organism>
<dbReference type="PANTHER" id="PTHR46890">
    <property type="entry name" value="NON-LTR RETROLELEMENT REVERSE TRANSCRIPTASE-LIKE PROTEIN-RELATED"/>
    <property type="match status" value="1"/>
</dbReference>
<dbReference type="SUPFAM" id="SSF56672">
    <property type="entry name" value="DNA/RNA polymerases"/>
    <property type="match status" value="1"/>
</dbReference>
<dbReference type="GO" id="GO:0003676">
    <property type="term" value="F:nucleic acid binding"/>
    <property type="evidence" value="ECO:0007669"/>
    <property type="project" value="InterPro"/>
</dbReference>
<dbReference type="InterPro" id="IPR000477">
    <property type="entry name" value="RT_dom"/>
</dbReference>
<proteinExistence type="predicted"/>
<evidence type="ECO:0000259" key="1">
    <source>
        <dbReference type="PROSITE" id="PS50878"/>
    </source>
</evidence>
<dbReference type="InterPro" id="IPR036397">
    <property type="entry name" value="RNaseH_sf"/>
</dbReference>
<dbReference type="CDD" id="cd01650">
    <property type="entry name" value="RT_nLTR_like"/>
    <property type="match status" value="1"/>
</dbReference>
<dbReference type="GO" id="GO:0004523">
    <property type="term" value="F:RNA-DNA hybrid ribonuclease activity"/>
    <property type="evidence" value="ECO:0007669"/>
    <property type="project" value="InterPro"/>
</dbReference>
<dbReference type="Gene3D" id="3.30.420.10">
    <property type="entry name" value="Ribonuclease H-like superfamily/Ribonuclease H"/>
    <property type="match status" value="1"/>
</dbReference>
<name>A0AAD8WI67_LOLMU</name>
<sequence>MEKGRLDWLRWKMGMPHLLEKPCVGKSGGLAIFWKRGIDVKLTGFMSKYHIDTEITEEDGFVWRFTGTRGEELMGHIDPRVTQPMNELLCKEFTAKEVVEALDSIGDLKAPGPDGMPSIFYKKFWGTVGEKVTQEVLNVLNGGPMPESWNETCVVLIPKVKDPESMTDLRPISLCNVVYKLVSKVLANRLKKILPELISPNQSAFVPGRLITDNILLAYECTHLMKNKRSGLEGYAAVKLDMSKAYDRVEWDFVEKMMRRLGFHERWIKLIMMCISTVKYQFKVNGSCSDVIVPQRGLRQGDPISPYIFLICAEAFSSLLNKAELDGSLQGIKICNNAPSFNHLLFADDSLVLIKASQASAKTLQNILQLYEAWRMLIVPDSLCARVLKAKYYPNTSILEAKPIADNHGGWGFIARDNQSTVRGAGTGHLKAVVSAAQAEAVACMEALHAASDWGILNVIVETDSSILVQAIETSDYDLAPEGVIYRDIRAFIRLNFNLVKVEFRPRGCNKVAHALAAMGANQAHSRQVWLDDVPNSVLALVAGDVAEPVL</sequence>
<dbReference type="InterPro" id="IPR012337">
    <property type="entry name" value="RNaseH-like_sf"/>
</dbReference>
<dbReference type="InterPro" id="IPR043502">
    <property type="entry name" value="DNA/RNA_pol_sf"/>
</dbReference>
<dbReference type="InterPro" id="IPR044730">
    <property type="entry name" value="RNase_H-like_dom_plant"/>
</dbReference>
<reference evidence="2" key="1">
    <citation type="submission" date="2023-07" db="EMBL/GenBank/DDBJ databases">
        <title>A chromosome-level genome assembly of Lolium multiflorum.</title>
        <authorList>
            <person name="Chen Y."/>
            <person name="Copetti D."/>
            <person name="Kolliker R."/>
            <person name="Studer B."/>
        </authorList>
    </citation>
    <scope>NUCLEOTIDE SEQUENCE</scope>
    <source>
        <strain evidence="2">02402/16</strain>
        <tissue evidence="2">Leaf</tissue>
    </source>
</reference>
<accession>A0AAD8WI67</accession>
<dbReference type="PROSITE" id="PS50878">
    <property type="entry name" value="RT_POL"/>
    <property type="match status" value="1"/>
</dbReference>
<protein>
    <recommendedName>
        <fullName evidence="1">Reverse transcriptase domain-containing protein</fullName>
    </recommendedName>
</protein>
<keyword evidence="3" id="KW-1185">Reference proteome</keyword>
<evidence type="ECO:0000313" key="3">
    <source>
        <dbReference type="Proteomes" id="UP001231189"/>
    </source>
</evidence>
<gene>
    <name evidence="2" type="ORF">QYE76_051736</name>
</gene>
<dbReference type="PANTHER" id="PTHR46890:SF48">
    <property type="entry name" value="RNA-DIRECTED DNA POLYMERASE"/>
    <property type="match status" value="1"/>
</dbReference>